<dbReference type="InterPro" id="IPR012255">
    <property type="entry name" value="ETF_b"/>
</dbReference>
<proteinExistence type="predicted"/>
<evidence type="ECO:0000256" key="2">
    <source>
        <dbReference type="ARBA" id="ARBA00022982"/>
    </source>
</evidence>
<feature type="region of interest" description="Disordered" evidence="3">
    <location>
        <begin position="88"/>
        <end position="124"/>
    </location>
</feature>
<dbReference type="GO" id="GO:0009063">
    <property type="term" value="P:amino acid catabolic process"/>
    <property type="evidence" value="ECO:0007669"/>
    <property type="project" value="TreeGrafter"/>
</dbReference>
<dbReference type="PANTHER" id="PTHR21294:SF8">
    <property type="entry name" value="ELECTRON TRANSFER FLAVOPROTEIN SUBUNIT BETA"/>
    <property type="match status" value="1"/>
</dbReference>
<dbReference type="Proteomes" id="UP000027222">
    <property type="component" value="Unassembled WGS sequence"/>
</dbReference>
<keyword evidence="1" id="KW-0813">Transport</keyword>
<dbReference type="Gene3D" id="3.40.50.620">
    <property type="entry name" value="HUPs"/>
    <property type="match status" value="1"/>
</dbReference>
<evidence type="ECO:0008006" key="6">
    <source>
        <dbReference type="Google" id="ProtNLM"/>
    </source>
</evidence>
<protein>
    <recommendedName>
        <fullName evidence="6">Electron transfer flavoprotein alpha/beta-subunit N-terminal domain-containing protein</fullName>
    </recommendedName>
</protein>
<sequence length="145" mass="15822">MSSSIIDDLESSFLISTLTGIIHGTLDVNICDKIDLVILGKQAIEDDLGVTFASKLELDTEIDGGGEELRCRLPLVLITDLRLNEPRYASLPPEHNESKKEAHREARPRSSRHKVAEPQKRVGGGQVANVDELIAKLKEAGIEAA</sequence>
<accession>A0A067T322</accession>
<evidence type="ECO:0000313" key="4">
    <source>
        <dbReference type="EMBL" id="KDR77575.1"/>
    </source>
</evidence>
<evidence type="ECO:0000313" key="5">
    <source>
        <dbReference type="Proteomes" id="UP000027222"/>
    </source>
</evidence>
<feature type="compositionally biased region" description="Basic and acidic residues" evidence="3">
    <location>
        <begin position="94"/>
        <end position="120"/>
    </location>
</feature>
<dbReference type="GO" id="GO:0009055">
    <property type="term" value="F:electron transfer activity"/>
    <property type="evidence" value="ECO:0007669"/>
    <property type="project" value="InterPro"/>
</dbReference>
<dbReference type="GO" id="GO:0033539">
    <property type="term" value="P:fatty acid beta-oxidation using acyl-CoA dehydrogenase"/>
    <property type="evidence" value="ECO:0007669"/>
    <property type="project" value="TreeGrafter"/>
</dbReference>
<reference evidence="5" key="1">
    <citation type="journal article" date="2014" name="Proc. Natl. Acad. Sci. U.S.A.">
        <title>Extensive sampling of basidiomycete genomes demonstrates inadequacy of the white-rot/brown-rot paradigm for wood decay fungi.</title>
        <authorList>
            <person name="Riley R."/>
            <person name="Salamov A.A."/>
            <person name="Brown D.W."/>
            <person name="Nagy L.G."/>
            <person name="Floudas D."/>
            <person name="Held B.W."/>
            <person name="Levasseur A."/>
            <person name="Lombard V."/>
            <person name="Morin E."/>
            <person name="Otillar R."/>
            <person name="Lindquist E.A."/>
            <person name="Sun H."/>
            <person name="LaButti K.M."/>
            <person name="Schmutz J."/>
            <person name="Jabbour D."/>
            <person name="Luo H."/>
            <person name="Baker S.E."/>
            <person name="Pisabarro A.G."/>
            <person name="Walton J.D."/>
            <person name="Blanchette R.A."/>
            <person name="Henrissat B."/>
            <person name="Martin F."/>
            <person name="Cullen D."/>
            <person name="Hibbett D.S."/>
            <person name="Grigoriev I.V."/>
        </authorList>
    </citation>
    <scope>NUCLEOTIDE SEQUENCE [LARGE SCALE GENOMIC DNA]</scope>
    <source>
        <strain evidence="5">CBS 339.88</strain>
    </source>
</reference>
<dbReference type="EMBL" id="KL142376">
    <property type="protein sequence ID" value="KDR77575.1"/>
    <property type="molecule type" value="Genomic_DNA"/>
</dbReference>
<dbReference type="STRING" id="685588.A0A067T322"/>
<evidence type="ECO:0000256" key="3">
    <source>
        <dbReference type="SAM" id="MobiDB-lite"/>
    </source>
</evidence>
<dbReference type="InterPro" id="IPR014729">
    <property type="entry name" value="Rossmann-like_a/b/a_fold"/>
</dbReference>
<keyword evidence="5" id="KW-1185">Reference proteome</keyword>
<name>A0A067T322_GALM3</name>
<dbReference type="AlphaFoldDB" id="A0A067T322"/>
<evidence type="ECO:0000256" key="1">
    <source>
        <dbReference type="ARBA" id="ARBA00022448"/>
    </source>
</evidence>
<dbReference type="HOGENOM" id="CLU_1786982_0_0_1"/>
<gene>
    <name evidence="4" type="ORF">GALMADRAFT_138662</name>
</gene>
<keyword evidence="2" id="KW-0249">Electron transport</keyword>
<dbReference type="SUPFAM" id="SSF52402">
    <property type="entry name" value="Adenine nucleotide alpha hydrolases-like"/>
    <property type="match status" value="1"/>
</dbReference>
<dbReference type="OrthoDB" id="276685at2759"/>
<dbReference type="GO" id="GO:0005739">
    <property type="term" value="C:mitochondrion"/>
    <property type="evidence" value="ECO:0007669"/>
    <property type="project" value="TreeGrafter"/>
</dbReference>
<dbReference type="PANTHER" id="PTHR21294">
    <property type="entry name" value="ELECTRON TRANSFER FLAVOPROTEIN BETA-SUBUNIT"/>
    <property type="match status" value="1"/>
</dbReference>
<organism evidence="4 5">
    <name type="scientific">Galerina marginata (strain CBS 339.88)</name>
    <dbReference type="NCBI Taxonomy" id="685588"/>
    <lineage>
        <taxon>Eukaryota</taxon>
        <taxon>Fungi</taxon>
        <taxon>Dikarya</taxon>
        <taxon>Basidiomycota</taxon>
        <taxon>Agaricomycotina</taxon>
        <taxon>Agaricomycetes</taxon>
        <taxon>Agaricomycetidae</taxon>
        <taxon>Agaricales</taxon>
        <taxon>Agaricineae</taxon>
        <taxon>Strophariaceae</taxon>
        <taxon>Galerina</taxon>
    </lineage>
</organism>